<sequence>MPKVQKLPESLIRLIAAGEVVERPASVLKELVENSLDAGARKIAIDLWGAGRSRIRVTDDGEGMTREDAEAALDRHATSKLKTFDDLYNLSTFGFRGEALPSIAAVSRLELTTRPQAQPTAWRLTLEGGRLLSSEAAGAPLGTTIDVQDLFFNTPARSKFLKRDSTERTRLLKTIQEITLARPDVRFEVCMDGKNLYTFSTAKNLGERVADVWGLSATENLVPIDVAQGPCTIRGFVNAIPAHHPTKALQLLYVNQRPVQQRLLTHAVYEAYKEWLPVGRHPIFLLFITLDPKLVDVNVHPTKREVRFSDERAIYDLLFRKIRELFSLTPTEAPSHHSAESTGTFPPKPHGFPMDALARYAPPMPVRREASQAALAVQLPFTGTNLADRVADSSTPAHGLFTTDGLRLLGVFRKLYIAAEQGEDLLLIDQHAAAERVLFERLLAQSSTQGAPRQALLTPLLWEISVARAEVVKAYLPNLQELGFSLEPFGPSTFALKEWPAVLPQSKQAERFLEELLDAFEEERPTDKTVIQHQIAARAACRSAIMAGDPIAPAEIDRLLADLAACERPMTCPHGRPTHLRFSSTDLDRQFKRI</sequence>
<dbReference type="Gene3D" id="3.30.565.10">
    <property type="entry name" value="Histidine kinase-like ATPase, C-terminal domain"/>
    <property type="match status" value="1"/>
</dbReference>
<dbReference type="PROSITE" id="PS00058">
    <property type="entry name" value="DNA_MISMATCH_REPAIR_1"/>
    <property type="match status" value="1"/>
</dbReference>
<evidence type="ECO:0000256" key="3">
    <source>
        <dbReference type="ARBA" id="ARBA00023204"/>
    </source>
</evidence>
<dbReference type="SUPFAM" id="SSF55874">
    <property type="entry name" value="ATPase domain of HSP90 chaperone/DNA topoisomerase II/histidine kinase"/>
    <property type="match status" value="1"/>
</dbReference>
<comment type="similarity">
    <text evidence="1 4">Belongs to the DNA mismatch repair MutL/HexB family.</text>
</comment>
<dbReference type="Pfam" id="PF01119">
    <property type="entry name" value="DNA_mis_repair"/>
    <property type="match status" value="1"/>
</dbReference>
<dbReference type="GO" id="GO:0030983">
    <property type="term" value="F:mismatched DNA binding"/>
    <property type="evidence" value="ECO:0007669"/>
    <property type="project" value="InterPro"/>
</dbReference>
<evidence type="ECO:0000256" key="2">
    <source>
        <dbReference type="ARBA" id="ARBA00022763"/>
    </source>
</evidence>
<reference evidence="7" key="2">
    <citation type="journal article" date="2011" name="J. Bacteriol.">
        <title>Long-chain N-acyl amino acid synthases are linked to the putative PEP-CTERM/exosortase protein-sorting system in Gram-negative bacteria.</title>
        <authorList>
            <person name="Craig J.W."/>
            <person name="Cherry M.A."/>
            <person name="Brady S.F."/>
        </authorList>
    </citation>
    <scope>NUCLEOTIDE SEQUENCE</scope>
</reference>
<evidence type="ECO:0000259" key="5">
    <source>
        <dbReference type="SMART" id="SM00853"/>
    </source>
</evidence>
<dbReference type="InterPro" id="IPR042121">
    <property type="entry name" value="MutL_C_regsub"/>
</dbReference>
<dbReference type="InterPro" id="IPR020667">
    <property type="entry name" value="DNA_mismatch_repair_MutL"/>
</dbReference>
<proteinExistence type="inferred from homology"/>
<dbReference type="GO" id="GO:0032300">
    <property type="term" value="C:mismatch repair complex"/>
    <property type="evidence" value="ECO:0007669"/>
    <property type="project" value="InterPro"/>
</dbReference>
<dbReference type="Gene3D" id="3.30.1370.100">
    <property type="entry name" value="MutL, C-terminal domain, regulatory subdomain"/>
    <property type="match status" value="1"/>
</dbReference>
<comment type="function">
    <text evidence="4">This protein is involved in the repair of mismatches in DNA. It is required for dam-dependent methyl-directed DNA mismatch repair. May act as a 'molecular matchmaker', a protein that promotes the formation of a stable complex between two or more DNA-binding proteins in an ATP-dependent manner without itself being part of a final effector complex.</text>
</comment>
<keyword evidence="3 4" id="KW-0234">DNA repair</keyword>
<dbReference type="InterPro" id="IPR042120">
    <property type="entry name" value="MutL_C_dimsub"/>
</dbReference>
<dbReference type="InterPro" id="IPR037198">
    <property type="entry name" value="MutL_C_sf"/>
</dbReference>
<dbReference type="EMBL" id="JF429416">
    <property type="protein sequence ID" value="AEQ20594.1"/>
    <property type="molecule type" value="Genomic_DNA"/>
</dbReference>
<evidence type="ECO:0000256" key="1">
    <source>
        <dbReference type="ARBA" id="ARBA00006082"/>
    </source>
</evidence>
<dbReference type="SMART" id="SM01340">
    <property type="entry name" value="DNA_mis_repair"/>
    <property type="match status" value="1"/>
</dbReference>
<dbReference type="FunFam" id="3.30.565.10:FF:000003">
    <property type="entry name" value="DNA mismatch repair endonuclease MutL"/>
    <property type="match status" value="1"/>
</dbReference>
<dbReference type="SUPFAM" id="SSF54211">
    <property type="entry name" value="Ribosomal protein S5 domain 2-like"/>
    <property type="match status" value="1"/>
</dbReference>
<dbReference type="InterPro" id="IPR014762">
    <property type="entry name" value="DNA_mismatch_repair_CS"/>
</dbReference>
<accession>G4WVZ2</accession>
<dbReference type="SUPFAM" id="SSF118116">
    <property type="entry name" value="DNA mismatch repair protein MutL"/>
    <property type="match status" value="1"/>
</dbReference>
<dbReference type="CDD" id="cd00782">
    <property type="entry name" value="MutL_Trans"/>
    <property type="match status" value="1"/>
</dbReference>
<dbReference type="PANTHER" id="PTHR10073">
    <property type="entry name" value="DNA MISMATCH REPAIR PROTEIN MLH, PMS, MUTL"/>
    <property type="match status" value="1"/>
</dbReference>
<dbReference type="InterPro" id="IPR013507">
    <property type="entry name" value="DNA_mismatch_S5_2-like"/>
</dbReference>
<dbReference type="AlphaFoldDB" id="G4WVZ2"/>
<feature type="domain" description="DNA mismatch repair protein S5" evidence="6">
    <location>
        <begin position="209"/>
        <end position="327"/>
    </location>
</feature>
<evidence type="ECO:0000256" key="4">
    <source>
        <dbReference type="HAMAP-Rule" id="MF_00149"/>
    </source>
</evidence>
<dbReference type="Pfam" id="PF08676">
    <property type="entry name" value="MutL_C"/>
    <property type="match status" value="1"/>
</dbReference>
<reference evidence="7" key="1">
    <citation type="journal article" date="2004" name="Appl. Environ. Microbiol.">
        <title>Long-chain N-acyltyrosine synthases from environmental DNA.</title>
        <authorList>
            <person name="Brady S.F."/>
            <person name="Chao C.J."/>
            <person name="Clardy J."/>
        </authorList>
    </citation>
    <scope>NUCLEOTIDE SEQUENCE</scope>
</reference>
<dbReference type="InterPro" id="IPR038973">
    <property type="entry name" value="MutL/Mlh/Pms-like"/>
</dbReference>
<name>G4WVZ2_9BACT</name>
<dbReference type="InterPro" id="IPR020568">
    <property type="entry name" value="Ribosomal_Su5_D2-typ_SF"/>
</dbReference>
<dbReference type="GO" id="GO:0005524">
    <property type="term" value="F:ATP binding"/>
    <property type="evidence" value="ECO:0007669"/>
    <property type="project" value="InterPro"/>
</dbReference>
<dbReference type="SMART" id="SM00853">
    <property type="entry name" value="MutL_C"/>
    <property type="match status" value="1"/>
</dbReference>
<dbReference type="PANTHER" id="PTHR10073:SF12">
    <property type="entry name" value="DNA MISMATCH REPAIR PROTEIN MLH1"/>
    <property type="match status" value="1"/>
</dbReference>
<feature type="domain" description="MutL C-terminal dimerisation" evidence="5">
    <location>
        <begin position="408"/>
        <end position="551"/>
    </location>
</feature>
<dbReference type="NCBIfam" id="TIGR00585">
    <property type="entry name" value="mutl"/>
    <property type="match status" value="1"/>
</dbReference>
<dbReference type="InterPro" id="IPR014721">
    <property type="entry name" value="Ribsml_uS5_D2-typ_fold_subgr"/>
</dbReference>
<dbReference type="GO" id="GO:0140664">
    <property type="term" value="F:ATP-dependent DNA damage sensor activity"/>
    <property type="evidence" value="ECO:0007669"/>
    <property type="project" value="InterPro"/>
</dbReference>
<evidence type="ECO:0000313" key="7">
    <source>
        <dbReference type="EMBL" id="AEQ20594.1"/>
    </source>
</evidence>
<dbReference type="HAMAP" id="MF_00149">
    <property type="entry name" value="DNA_mis_repair"/>
    <property type="match status" value="1"/>
</dbReference>
<dbReference type="Gene3D" id="3.30.1540.20">
    <property type="entry name" value="MutL, C-terminal domain, dimerisation subdomain"/>
    <property type="match status" value="1"/>
</dbReference>
<dbReference type="InterPro" id="IPR014790">
    <property type="entry name" value="MutL_C"/>
</dbReference>
<dbReference type="GO" id="GO:0016887">
    <property type="term" value="F:ATP hydrolysis activity"/>
    <property type="evidence" value="ECO:0007669"/>
    <property type="project" value="InterPro"/>
</dbReference>
<keyword evidence="2 4" id="KW-0227">DNA damage</keyword>
<dbReference type="InterPro" id="IPR036890">
    <property type="entry name" value="HATPase_C_sf"/>
</dbReference>
<dbReference type="Gene3D" id="3.30.230.10">
    <property type="match status" value="1"/>
</dbReference>
<organism evidence="7">
    <name type="scientific">uncultured bacterium CSLF42</name>
    <dbReference type="NCBI Taxonomy" id="1091574"/>
    <lineage>
        <taxon>Bacteria</taxon>
        <taxon>environmental samples</taxon>
    </lineage>
</organism>
<dbReference type="Pfam" id="PF13589">
    <property type="entry name" value="HATPase_c_3"/>
    <property type="match status" value="1"/>
</dbReference>
<gene>
    <name evidence="4" type="primary">mutL</name>
</gene>
<dbReference type="GO" id="GO:0006298">
    <property type="term" value="P:mismatch repair"/>
    <property type="evidence" value="ECO:0007669"/>
    <property type="project" value="UniProtKB-UniRule"/>
</dbReference>
<dbReference type="CDD" id="cd16926">
    <property type="entry name" value="HATPase_MutL-MLH-PMS-like"/>
    <property type="match status" value="1"/>
</dbReference>
<protein>
    <recommendedName>
        <fullName evidence="4">DNA mismatch repair protein MutL</fullName>
    </recommendedName>
</protein>
<evidence type="ECO:0000259" key="6">
    <source>
        <dbReference type="SMART" id="SM01340"/>
    </source>
</evidence>
<dbReference type="InterPro" id="IPR002099">
    <property type="entry name" value="MutL/Mlh/PMS"/>
</dbReference>